<evidence type="ECO:0000256" key="3">
    <source>
        <dbReference type="ARBA" id="ARBA00022989"/>
    </source>
</evidence>
<dbReference type="EMBL" id="ML986581">
    <property type="protein sequence ID" value="KAF2269699.1"/>
    <property type="molecule type" value="Genomic_DNA"/>
</dbReference>
<dbReference type="InterPro" id="IPR007568">
    <property type="entry name" value="RTA1"/>
</dbReference>
<evidence type="ECO:0000313" key="6">
    <source>
        <dbReference type="EMBL" id="KAF2269699.1"/>
    </source>
</evidence>
<evidence type="ECO:0000256" key="2">
    <source>
        <dbReference type="ARBA" id="ARBA00022692"/>
    </source>
</evidence>
<keyword evidence="3 5" id="KW-1133">Transmembrane helix</keyword>
<keyword evidence="2 5" id="KW-0812">Transmembrane</keyword>
<protein>
    <submittedName>
        <fullName evidence="6">Sphingoid long-chain base transporter RSB1</fullName>
    </submittedName>
</protein>
<gene>
    <name evidence="6" type="ORF">CC78DRAFT_557672</name>
</gene>
<evidence type="ECO:0000256" key="4">
    <source>
        <dbReference type="ARBA" id="ARBA00023136"/>
    </source>
</evidence>
<feature type="transmembrane region" description="Helical" evidence="5">
    <location>
        <begin position="149"/>
        <end position="168"/>
    </location>
</feature>
<evidence type="ECO:0000256" key="1">
    <source>
        <dbReference type="ARBA" id="ARBA00004141"/>
    </source>
</evidence>
<keyword evidence="7" id="KW-1185">Reference proteome</keyword>
<sequence length="322" mass="35637">MSLLQYTPTVTKTLVSRSGGERPIVSASCVAVTPECPVEATLYGYYPSIGANGFFAGFFAVCMIIHLIQGIRYKTWTYMIALGLGCLGEAIGYAGRIMLWNNPYDDLGFQIQICCLIISPAFISGGIYLTLKHIVINFGEKWSRLRPAWYTYIFITGDIFSLVLQGAGGGIAATADRGTSMQDVGTNLMIAGVIFQVVILSIFGYFLGEYTLRTYRRRDQLSVQSMTLFNSKKFRCFVGAIITAYSAIQIRCIYRIPELTGGWGNELMRNEPEFIVLEGVMIVIAVLALTVFHPGYCFPALGATFTNDVEMMPRAYDPHPVQ</sequence>
<comment type="caution">
    <text evidence="6">The sequence shown here is derived from an EMBL/GenBank/DDBJ whole genome shotgun (WGS) entry which is preliminary data.</text>
</comment>
<feature type="transmembrane region" description="Helical" evidence="5">
    <location>
        <begin position="49"/>
        <end position="68"/>
    </location>
</feature>
<dbReference type="GO" id="GO:0005886">
    <property type="term" value="C:plasma membrane"/>
    <property type="evidence" value="ECO:0007669"/>
    <property type="project" value="TreeGrafter"/>
</dbReference>
<evidence type="ECO:0000256" key="5">
    <source>
        <dbReference type="SAM" id="Phobius"/>
    </source>
</evidence>
<comment type="subcellular location">
    <subcellularLocation>
        <location evidence="1">Membrane</location>
        <topology evidence="1">Multi-pass membrane protein</topology>
    </subcellularLocation>
</comment>
<feature type="transmembrane region" description="Helical" evidence="5">
    <location>
        <begin position="274"/>
        <end position="292"/>
    </location>
</feature>
<dbReference type="GO" id="GO:0000324">
    <property type="term" value="C:fungal-type vacuole"/>
    <property type="evidence" value="ECO:0007669"/>
    <property type="project" value="TreeGrafter"/>
</dbReference>
<dbReference type="AlphaFoldDB" id="A0A9P4NAM0"/>
<feature type="transmembrane region" description="Helical" evidence="5">
    <location>
        <begin position="75"/>
        <end position="95"/>
    </location>
</feature>
<dbReference type="Pfam" id="PF04479">
    <property type="entry name" value="RTA1"/>
    <property type="match status" value="1"/>
</dbReference>
<organism evidence="6 7">
    <name type="scientific">Lojkania enalia</name>
    <dbReference type="NCBI Taxonomy" id="147567"/>
    <lineage>
        <taxon>Eukaryota</taxon>
        <taxon>Fungi</taxon>
        <taxon>Dikarya</taxon>
        <taxon>Ascomycota</taxon>
        <taxon>Pezizomycotina</taxon>
        <taxon>Dothideomycetes</taxon>
        <taxon>Pleosporomycetidae</taxon>
        <taxon>Pleosporales</taxon>
        <taxon>Pleosporales incertae sedis</taxon>
        <taxon>Lojkania</taxon>
    </lineage>
</organism>
<name>A0A9P4NAM0_9PLEO</name>
<dbReference type="Proteomes" id="UP000800093">
    <property type="component" value="Unassembled WGS sequence"/>
</dbReference>
<accession>A0A9P4NAM0</accession>
<keyword evidence="4 5" id="KW-0472">Membrane</keyword>
<dbReference type="OrthoDB" id="4521223at2759"/>
<dbReference type="PANTHER" id="PTHR31465">
    <property type="entry name" value="PROTEIN RTA1-RELATED"/>
    <property type="match status" value="1"/>
</dbReference>
<proteinExistence type="predicted"/>
<feature type="transmembrane region" description="Helical" evidence="5">
    <location>
        <begin position="188"/>
        <end position="208"/>
    </location>
</feature>
<dbReference type="PANTHER" id="PTHR31465:SF8">
    <property type="entry name" value="DOMAIN PROTEIN, PUTATIVE (AFU_ORTHOLOGUE AFUA_6G14140)-RELATED"/>
    <property type="match status" value="1"/>
</dbReference>
<reference evidence="7" key="1">
    <citation type="journal article" date="2020" name="Stud. Mycol.">
        <title>101 Dothideomycetes genomes: A test case for predicting lifestyles and emergence of pathogens.</title>
        <authorList>
            <person name="Haridas S."/>
            <person name="Albert R."/>
            <person name="Binder M."/>
            <person name="Bloem J."/>
            <person name="LaButti K."/>
            <person name="Salamov A."/>
            <person name="Andreopoulos B."/>
            <person name="Baker S."/>
            <person name="Barry K."/>
            <person name="Bills G."/>
            <person name="Bluhm B."/>
            <person name="Cannon C."/>
            <person name="Castanera R."/>
            <person name="Culley D."/>
            <person name="Daum C."/>
            <person name="Ezra D."/>
            <person name="Gonzalez J."/>
            <person name="Henrissat B."/>
            <person name="Kuo A."/>
            <person name="Liang C."/>
            <person name="Lipzen A."/>
            <person name="Lutzoni F."/>
            <person name="Magnuson J."/>
            <person name="Mondo S."/>
            <person name="Nolan M."/>
            <person name="Ohm R."/>
            <person name="Pangilinan J."/>
            <person name="Park H.-J."/>
            <person name="Ramirez L."/>
            <person name="Alfaro M."/>
            <person name="Sun H."/>
            <person name="Tritt A."/>
            <person name="Yoshinaga Y."/>
            <person name="Zwiers L.-H."/>
            <person name="Turgeon B."/>
            <person name="Goodwin S."/>
            <person name="Spatafora J."/>
            <person name="Crous P."/>
            <person name="Grigoriev I."/>
        </authorList>
    </citation>
    <scope>NUCLEOTIDE SEQUENCE [LARGE SCALE GENOMIC DNA]</scope>
    <source>
        <strain evidence="7">CBS 304.66</strain>
    </source>
</reference>
<feature type="transmembrane region" description="Helical" evidence="5">
    <location>
        <begin position="107"/>
        <end position="129"/>
    </location>
</feature>
<evidence type="ECO:0000313" key="7">
    <source>
        <dbReference type="Proteomes" id="UP000800093"/>
    </source>
</evidence>